<name>A0A936Z9B0_9HYPH</name>
<dbReference type="RefSeq" id="WP_202060781.1">
    <property type="nucleotide sequence ID" value="NZ_JAEQMY010000019.1"/>
</dbReference>
<evidence type="ECO:0000313" key="1">
    <source>
        <dbReference type="EMBL" id="MBL0405217.1"/>
    </source>
</evidence>
<organism evidence="1 2">
    <name type="scientific">Microvirga aerilata</name>
    <dbReference type="NCBI Taxonomy" id="670292"/>
    <lineage>
        <taxon>Bacteria</taxon>
        <taxon>Pseudomonadati</taxon>
        <taxon>Pseudomonadota</taxon>
        <taxon>Alphaproteobacteria</taxon>
        <taxon>Hyphomicrobiales</taxon>
        <taxon>Methylobacteriaceae</taxon>
        <taxon>Microvirga</taxon>
    </lineage>
</organism>
<gene>
    <name evidence="1" type="ORF">JKG68_14690</name>
</gene>
<accession>A0A936Z9B0</accession>
<comment type="caution">
    <text evidence="1">The sequence shown here is derived from an EMBL/GenBank/DDBJ whole genome shotgun (WGS) entry which is preliminary data.</text>
</comment>
<dbReference type="AlphaFoldDB" id="A0A936Z9B0"/>
<proteinExistence type="predicted"/>
<evidence type="ECO:0000313" key="2">
    <source>
        <dbReference type="Proteomes" id="UP000605848"/>
    </source>
</evidence>
<protein>
    <submittedName>
        <fullName evidence="1">Uncharacterized protein</fullName>
    </submittedName>
</protein>
<sequence>MTQVSPVVWRLDPTELVTWMVGFIMRRGFAPPAVRSALQVRRHLSHQLSLEPAQIFLELLKAPQQLGIRQVGCPDVAAFLLGSGIGDAADRLQSRGSDTGSP</sequence>
<dbReference type="Proteomes" id="UP000605848">
    <property type="component" value="Unassembled WGS sequence"/>
</dbReference>
<dbReference type="EMBL" id="JAEQMY010000019">
    <property type="protein sequence ID" value="MBL0405217.1"/>
    <property type="molecule type" value="Genomic_DNA"/>
</dbReference>
<reference evidence="1" key="1">
    <citation type="submission" date="2021-01" db="EMBL/GenBank/DDBJ databases">
        <title>Microvirga sp.</title>
        <authorList>
            <person name="Kim M.K."/>
        </authorList>
    </citation>
    <scope>NUCLEOTIDE SEQUENCE</scope>
    <source>
        <strain evidence="1">5420S-16</strain>
    </source>
</reference>
<keyword evidence="2" id="KW-1185">Reference proteome</keyword>